<organism evidence="1 3">
    <name type="scientific">Ferroacidibacillus organovorans</name>
    <dbReference type="NCBI Taxonomy" id="1765683"/>
    <lineage>
        <taxon>Bacteria</taxon>
        <taxon>Bacillati</taxon>
        <taxon>Bacillota</taxon>
        <taxon>Bacilli</taxon>
        <taxon>Bacillales</taxon>
        <taxon>Alicyclobacillaceae</taxon>
        <taxon>Ferroacidibacillus</taxon>
    </lineage>
</organism>
<dbReference type="Proteomes" id="UP000190229">
    <property type="component" value="Unassembled WGS sequence"/>
</dbReference>
<comment type="caution">
    <text evidence="1">The sequence shown here is derived from an EMBL/GenBank/DDBJ whole genome shotgun (WGS) entry which is preliminary data.</text>
</comment>
<dbReference type="STRING" id="1765683.B2M26_05310"/>
<reference evidence="2 4" key="2">
    <citation type="submission" date="2017-02" db="EMBL/GenBank/DDBJ databases">
        <title>Draft genome of Acidibacillus ferrooxidans Huett2.</title>
        <authorList>
            <person name="Schopf S."/>
        </authorList>
    </citation>
    <scope>NUCLEOTIDE SEQUENCE [LARGE SCALE GENOMIC DNA]</scope>
    <source>
        <strain evidence="2 4">Huett2</strain>
    </source>
</reference>
<gene>
    <name evidence="1" type="ORF">AYW79_08905</name>
    <name evidence="2" type="ORF">B2M26_05310</name>
</gene>
<dbReference type="AlphaFoldDB" id="A0A162TY84"/>
<evidence type="ECO:0000313" key="3">
    <source>
        <dbReference type="Proteomes" id="UP000077421"/>
    </source>
</evidence>
<evidence type="ECO:0000313" key="4">
    <source>
        <dbReference type="Proteomes" id="UP000190229"/>
    </source>
</evidence>
<dbReference type="EMBL" id="LSUQ01000024">
    <property type="protein sequence ID" value="OAG93754.1"/>
    <property type="molecule type" value="Genomic_DNA"/>
</dbReference>
<dbReference type="EMBL" id="MWPS01000014">
    <property type="protein sequence ID" value="OPG16777.1"/>
    <property type="molecule type" value="Genomic_DNA"/>
</dbReference>
<proteinExistence type="predicted"/>
<evidence type="ECO:0000313" key="2">
    <source>
        <dbReference type="EMBL" id="OPG16777.1"/>
    </source>
</evidence>
<dbReference type="OrthoDB" id="9783544at2"/>
<sequence length="376" mass="40093">MRSRATPNRRDVFVARDVFAKRDVITEIWARAEALGVRALAVVGTNKHAGKTTLLGALLQCAPRASLALVSIGVDGERADVILGTPKPQIVCRQGTWVATVITANADSSAAMAWHAPTSITSPLGEVWIGQTRTPGSVVLAGVRQKEQLLALKTQFFARGAAYMLIDGALSRMAAVDSELADGVVLAVGNVRGSLQETVAVAKSALLRLRLSELEPELARQLPELASVNGLVALPCDRDGETVWGDPLFLPEGSLLTDDFARDGRVTDAHSVFYCGGAVTDAWLARVAAQRRPQVVIVRSAAHLFCSDETMRQFARGGHRLRVLKSVPLLGVAVNPMTPRGGQRLERGALMRALKAEVNVPVVDAMEVDAGALYDG</sequence>
<dbReference type="RefSeq" id="WP_067564693.1">
    <property type="nucleotide sequence ID" value="NZ_LSUQ01000024.1"/>
</dbReference>
<protein>
    <submittedName>
        <fullName evidence="1">Uncharacterized protein</fullName>
    </submittedName>
</protein>
<name>A0A162TY84_9BACL</name>
<reference evidence="1 3" key="1">
    <citation type="submission" date="2016-02" db="EMBL/GenBank/DDBJ databases">
        <title>Draft genome sequence of Acidibacillus ferrooxidans SLC66.</title>
        <authorList>
            <person name="Oliveira G."/>
            <person name="Nancucheo I."/>
            <person name="Dall'Agnol H."/>
            <person name="Johnson B."/>
            <person name="Oliveira R."/>
            <person name="Nunes G.L."/>
            <person name="Tzotzos G."/>
            <person name="Orellana S.C."/>
            <person name="Salim A.C."/>
            <person name="Araujo F.M."/>
        </authorList>
    </citation>
    <scope>NUCLEOTIDE SEQUENCE [LARGE SCALE GENOMIC DNA]</scope>
    <source>
        <strain evidence="1 3">SLC66</strain>
    </source>
</reference>
<dbReference type="Proteomes" id="UP000077421">
    <property type="component" value="Unassembled WGS sequence"/>
</dbReference>
<keyword evidence="4" id="KW-1185">Reference proteome</keyword>
<evidence type="ECO:0000313" key="1">
    <source>
        <dbReference type="EMBL" id="OAG93754.1"/>
    </source>
</evidence>
<accession>A0A162TY84</accession>